<dbReference type="Pfam" id="PF00072">
    <property type="entry name" value="Response_reg"/>
    <property type="match status" value="1"/>
</dbReference>
<dbReference type="Proteomes" id="UP000249725">
    <property type="component" value="Unassembled WGS sequence"/>
</dbReference>
<dbReference type="GO" id="GO:0000160">
    <property type="term" value="P:phosphorelay signal transduction system"/>
    <property type="evidence" value="ECO:0007669"/>
    <property type="project" value="InterPro"/>
</dbReference>
<evidence type="ECO:0000259" key="3">
    <source>
        <dbReference type="PROSITE" id="PS50110"/>
    </source>
</evidence>
<keyword evidence="1 2" id="KW-0597">Phosphoprotein</keyword>
<feature type="domain" description="Response regulatory" evidence="3">
    <location>
        <begin position="5"/>
        <end position="124"/>
    </location>
</feature>
<evidence type="ECO:0000256" key="1">
    <source>
        <dbReference type="ARBA" id="ARBA00022553"/>
    </source>
</evidence>
<evidence type="ECO:0000313" key="4">
    <source>
        <dbReference type="EMBL" id="RAK52545.1"/>
    </source>
</evidence>
<dbReference type="InterPro" id="IPR001789">
    <property type="entry name" value="Sig_transdc_resp-reg_receiver"/>
</dbReference>
<evidence type="ECO:0000256" key="2">
    <source>
        <dbReference type="PROSITE-ProRule" id="PRU00169"/>
    </source>
</evidence>
<dbReference type="SUPFAM" id="SSF52172">
    <property type="entry name" value="CheY-like"/>
    <property type="match status" value="1"/>
</dbReference>
<dbReference type="EMBL" id="QFYR01000002">
    <property type="protein sequence ID" value="RAK52545.1"/>
    <property type="molecule type" value="Genomic_DNA"/>
</dbReference>
<dbReference type="Gene3D" id="3.40.50.2300">
    <property type="match status" value="1"/>
</dbReference>
<dbReference type="AlphaFoldDB" id="A0A328AD80"/>
<reference evidence="5" key="1">
    <citation type="submission" date="2018-05" db="EMBL/GenBank/DDBJ databases">
        <authorList>
            <person name="Li X."/>
        </authorList>
    </citation>
    <scope>NUCLEOTIDE SEQUENCE [LARGE SCALE GENOMIC DNA]</scope>
    <source>
        <strain evidence="5">YIM 73061</strain>
    </source>
</reference>
<keyword evidence="5" id="KW-1185">Reference proteome</keyword>
<comment type="caution">
    <text evidence="4">The sequence shown here is derived from an EMBL/GenBank/DDBJ whole genome shotgun (WGS) entry which is preliminary data.</text>
</comment>
<organism evidence="4 5">
    <name type="scientific">Phenylobacterium deserti</name>
    <dbReference type="NCBI Taxonomy" id="1914756"/>
    <lineage>
        <taxon>Bacteria</taxon>
        <taxon>Pseudomonadati</taxon>
        <taxon>Pseudomonadota</taxon>
        <taxon>Alphaproteobacteria</taxon>
        <taxon>Caulobacterales</taxon>
        <taxon>Caulobacteraceae</taxon>
        <taxon>Phenylobacterium</taxon>
    </lineage>
</organism>
<dbReference type="InterPro" id="IPR011006">
    <property type="entry name" value="CheY-like_superfamily"/>
</dbReference>
<feature type="modified residue" description="4-aspartylphosphate" evidence="2">
    <location>
        <position position="57"/>
    </location>
</feature>
<dbReference type="OrthoDB" id="9786548at2"/>
<accession>A0A328AD80</accession>
<gene>
    <name evidence="4" type="ORF">DJ018_10040</name>
</gene>
<sequence>MSAARILYVDDDEFIRELVEFALALDPELEVRTADSGPAAIAAVRDEGFAPDLLLLDVMMPQMDGPTTLGELRKLPVCKQTPAAFCTARAQPHEQASLREAGAVAVLTKPFDPMSLAGEVRAILARAADAA</sequence>
<name>A0A328AD80_9CAUL</name>
<dbReference type="InterPro" id="IPR050595">
    <property type="entry name" value="Bact_response_regulator"/>
</dbReference>
<proteinExistence type="predicted"/>
<dbReference type="RefSeq" id="WP_111514831.1">
    <property type="nucleotide sequence ID" value="NZ_QFYR01000002.1"/>
</dbReference>
<protein>
    <recommendedName>
        <fullName evidence="3">Response regulatory domain-containing protein</fullName>
    </recommendedName>
</protein>
<dbReference type="PROSITE" id="PS50110">
    <property type="entry name" value="RESPONSE_REGULATORY"/>
    <property type="match status" value="1"/>
</dbReference>
<dbReference type="PANTHER" id="PTHR44591">
    <property type="entry name" value="STRESS RESPONSE REGULATOR PROTEIN 1"/>
    <property type="match status" value="1"/>
</dbReference>
<evidence type="ECO:0000313" key="5">
    <source>
        <dbReference type="Proteomes" id="UP000249725"/>
    </source>
</evidence>
<dbReference type="SMART" id="SM00448">
    <property type="entry name" value="REC"/>
    <property type="match status" value="1"/>
</dbReference>
<dbReference type="PANTHER" id="PTHR44591:SF3">
    <property type="entry name" value="RESPONSE REGULATORY DOMAIN-CONTAINING PROTEIN"/>
    <property type="match status" value="1"/>
</dbReference>